<dbReference type="Proteomes" id="UP000595917">
    <property type="component" value="Chromosome"/>
</dbReference>
<dbReference type="Pfam" id="PF05016">
    <property type="entry name" value="ParE_toxin"/>
    <property type="match status" value="1"/>
</dbReference>
<dbReference type="Gene3D" id="3.30.2310.20">
    <property type="entry name" value="RelE-like"/>
    <property type="match status" value="1"/>
</dbReference>
<dbReference type="AlphaFoldDB" id="A0A7T7XJZ7"/>
<dbReference type="InterPro" id="IPR035093">
    <property type="entry name" value="RelE/ParE_toxin_dom_sf"/>
</dbReference>
<evidence type="ECO:0000256" key="1">
    <source>
        <dbReference type="ARBA" id="ARBA00006226"/>
    </source>
</evidence>
<reference evidence="3" key="1">
    <citation type="submission" date="2021-01" db="EMBL/GenBank/DDBJ databases">
        <title>Description of Breznakiella homolactica.</title>
        <authorList>
            <person name="Song Y."/>
            <person name="Brune A."/>
        </authorList>
    </citation>
    <scope>NUCLEOTIDE SEQUENCE</scope>
    <source>
        <strain evidence="3">RmG30</strain>
    </source>
</reference>
<gene>
    <name evidence="3" type="ORF">JFL75_11710</name>
</gene>
<keyword evidence="2" id="KW-1277">Toxin-antitoxin system</keyword>
<organism evidence="3 4">
    <name type="scientific">Breznakiella homolactica</name>
    <dbReference type="NCBI Taxonomy" id="2798577"/>
    <lineage>
        <taxon>Bacteria</taxon>
        <taxon>Pseudomonadati</taxon>
        <taxon>Spirochaetota</taxon>
        <taxon>Spirochaetia</taxon>
        <taxon>Spirochaetales</taxon>
        <taxon>Breznakiellaceae</taxon>
        <taxon>Breznakiella</taxon>
    </lineage>
</organism>
<dbReference type="InterPro" id="IPR007712">
    <property type="entry name" value="RelE/ParE_toxin"/>
</dbReference>
<dbReference type="SUPFAM" id="SSF143011">
    <property type="entry name" value="RelE-like"/>
    <property type="match status" value="1"/>
</dbReference>
<keyword evidence="4" id="KW-1185">Reference proteome</keyword>
<protein>
    <submittedName>
        <fullName evidence="3">Type II toxin-antitoxin system RelE/ParE family toxin</fullName>
    </submittedName>
</protein>
<evidence type="ECO:0000313" key="3">
    <source>
        <dbReference type="EMBL" id="QQO07612.1"/>
    </source>
</evidence>
<dbReference type="KEGG" id="bhc:JFL75_11710"/>
<comment type="similarity">
    <text evidence="1">Belongs to the RelE toxin family.</text>
</comment>
<dbReference type="PANTHER" id="PTHR35601:SF1">
    <property type="entry name" value="TOXIN RELE"/>
    <property type="match status" value="1"/>
</dbReference>
<sequence length="90" mass="10923">MADYKIAETETFQKKISSAKYRSLYAKITDYVYPLLRRNPYFGPNIKRLKGNYNDIFRFRIGDYRLFYKIEETKVIVFIIDIENRKDAYT</sequence>
<proteinExistence type="inferred from homology"/>
<evidence type="ECO:0000313" key="4">
    <source>
        <dbReference type="Proteomes" id="UP000595917"/>
    </source>
</evidence>
<evidence type="ECO:0000256" key="2">
    <source>
        <dbReference type="ARBA" id="ARBA00022649"/>
    </source>
</evidence>
<accession>A0A7T7XJZ7</accession>
<dbReference type="EMBL" id="CP067089">
    <property type="protein sequence ID" value="QQO07612.1"/>
    <property type="molecule type" value="Genomic_DNA"/>
</dbReference>
<dbReference type="PANTHER" id="PTHR35601">
    <property type="entry name" value="TOXIN RELE"/>
    <property type="match status" value="1"/>
</dbReference>
<name>A0A7T7XJZ7_9SPIR</name>